<gene>
    <name evidence="2" type="ORF">RG298_000048</name>
</gene>
<feature type="transmembrane region" description="Helical" evidence="1">
    <location>
        <begin position="73"/>
        <end position="90"/>
    </location>
</feature>
<protein>
    <submittedName>
        <fullName evidence="2">Uncharacterized protein</fullName>
    </submittedName>
</protein>
<proteinExistence type="predicted"/>
<accession>A0AAI9D889</accession>
<dbReference type="EMBL" id="ABMABF030000001">
    <property type="protein sequence ID" value="EMJ5132386.1"/>
    <property type="molecule type" value="Genomic_DNA"/>
</dbReference>
<dbReference type="AlphaFoldDB" id="A0AAI9D889"/>
<keyword evidence="1" id="KW-1133">Transmembrane helix</keyword>
<keyword evidence="1" id="KW-0472">Membrane</keyword>
<name>A0AAI9D889_PROST</name>
<reference evidence="2" key="1">
    <citation type="submission" date="2024-02" db="EMBL/GenBank/DDBJ databases">
        <authorList>
            <consortium name="Clinical and Environmental Microbiology Branch: Whole genome sequencing antimicrobial resistance pathogens in the healthcare setting"/>
        </authorList>
    </citation>
    <scope>NUCLEOTIDE SEQUENCE</scope>
    <source>
        <strain evidence="2">2021GO-0154</strain>
    </source>
</reference>
<sequence length="142" mass="16083">MLLLLDNIGEKTNVQLSILTLPYSRKLTFILCVFPILVKSICHFKAFIAGIVSEITLTQLSVFGGVKCSFTDIFLLMLISHLFVSITVSYETIKIRIIMSGLGFYDREVQGQDGAYFATNEKGHIWWLDNMANDGIQWELVK</sequence>
<comment type="caution">
    <text evidence="2">The sequence shown here is derived from an EMBL/GenBank/DDBJ whole genome shotgun (WGS) entry which is preliminary data.</text>
</comment>
<evidence type="ECO:0000256" key="1">
    <source>
        <dbReference type="SAM" id="Phobius"/>
    </source>
</evidence>
<keyword evidence="1" id="KW-0812">Transmembrane</keyword>
<organism evidence="2">
    <name type="scientific">Providencia stuartii</name>
    <dbReference type="NCBI Taxonomy" id="588"/>
    <lineage>
        <taxon>Bacteria</taxon>
        <taxon>Pseudomonadati</taxon>
        <taxon>Pseudomonadota</taxon>
        <taxon>Gammaproteobacteria</taxon>
        <taxon>Enterobacterales</taxon>
        <taxon>Morganellaceae</taxon>
        <taxon>Providencia</taxon>
    </lineage>
</organism>
<evidence type="ECO:0000313" key="2">
    <source>
        <dbReference type="EMBL" id="EMJ5132386.1"/>
    </source>
</evidence>